<evidence type="ECO:0000313" key="4">
    <source>
        <dbReference type="Proteomes" id="UP000001555"/>
    </source>
</evidence>
<dbReference type="VEuPathDB" id="VectorBase:ISCW005497"/>
<reference evidence="2 4" key="1">
    <citation type="submission" date="2008-03" db="EMBL/GenBank/DDBJ databases">
        <title>Annotation of Ixodes scapularis.</title>
        <authorList>
            <consortium name="Ixodes scapularis Genome Project Consortium"/>
            <person name="Caler E."/>
            <person name="Hannick L.I."/>
            <person name="Bidwell S."/>
            <person name="Joardar V."/>
            <person name="Thiagarajan M."/>
            <person name="Amedeo P."/>
            <person name="Galinsky K.J."/>
            <person name="Schobel S."/>
            <person name="Inman J."/>
            <person name="Hostetler J."/>
            <person name="Miller J."/>
            <person name="Hammond M."/>
            <person name="Megy K."/>
            <person name="Lawson D."/>
            <person name="Kodira C."/>
            <person name="Sutton G."/>
            <person name="Meyer J."/>
            <person name="Hill C.A."/>
            <person name="Birren B."/>
            <person name="Nene V."/>
            <person name="Collins F."/>
            <person name="Alarcon-Chaidez F."/>
            <person name="Wikel S."/>
            <person name="Strausberg R."/>
        </authorList>
    </citation>
    <scope>NUCLEOTIDE SEQUENCE [LARGE SCALE GENOMIC DNA]</scope>
    <source>
        <strain evidence="4">Wikel</strain>
        <strain evidence="2">Wikel colony</strain>
    </source>
</reference>
<dbReference type="EMBL" id="DS758004">
    <property type="protein sequence ID" value="EEC08487.1"/>
    <property type="molecule type" value="Genomic_DNA"/>
</dbReference>
<organism>
    <name type="scientific">Ixodes scapularis</name>
    <name type="common">Black-legged tick</name>
    <name type="synonym">Deer tick</name>
    <dbReference type="NCBI Taxonomy" id="6945"/>
    <lineage>
        <taxon>Eukaryota</taxon>
        <taxon>Metazoa</taxon>
        <taxon>Ecdysozoa</taxon>
        <taxon>Arthropoda</taxon>
        <taxon>Chelicerata</taxon>
        <taxon>Arachnida</taxon>
        <taxon>Acari</taxon>
        <taxon>Parasitiformes</taxon>
        <taxon>Ixodida</taxon>
        <taxon>Ixodoidea</taxon>
        <taxon>Ixodidae</taxon>
        <taxon>Ixodinae</taxon>
        <taxon>Ixodes</taxon>
    </lineage>
</organism>
<feature type="region of interest" description="Disordered" evidence="1">
    <location>
        <begin position="1"/>
        <end position="62"/>
    </location>
</feature>
<feature type="region of interest" description="Disordered" evidence="1">
    <location>
        <begin position="78"/>
        <end position="153"/>
    </location>
</feature>
<name>B7PPG5_IXOSC</name>
<dbReference type="InParanoid" id="B7PPG5"/>
<proteinExistence type="predicted"/>
<dbReference type="AlphaFoldDB" id="B7PPG5"/>
<dbReference type="PaxDb" id="6945-B7PPG5"/>
<accession>B7PPG5</accession>
<sequence length="215" mass="22051">MKSPVVTQRGPPPAQRSRRSVGPASGAGVIRHARRRPERGVVSKTAGGETSREEGGGTGARFRARGVAALRWIWRHTAAEQGTGRPPTWTGRDTDATLALSDMSSPGPGGPEDEAPSADTRAVSPTKPSPFSVASLLADTRPSGGTTTTSPFGTTGFAIGGILQAGGPREAPSGLALFHGPSTSPFGWTLAQAPGAAHCTSSWFGLSPHHVMPSE</sequence>
<dbReference type="Proteomes" id="UP000001555">
    <property type="component" value="Unassembled WGS sequence"/>
</dbReference>
<gene>
    <name evidence="2" type="ORF">IscW_ISCW005497</name>
</gene>
<evidence type="ECO:0000256" key="1">
    <source>
        <dbReference type="SAM" id="MobiDB-lite"/>
    </source>
</evidence>
<evidence type="ECO:0000313" key="2">
    <source>
        <dbReference type="EMBL" id="EEC08487.1"/>
    </source>
</evidence>
<dbReference type="EMBL" id="ABJB010024474">
    <property type="status" value="NOT_ANNOTATED_CDS"/>
    <property type="molecule type" value="Genomic_DNA"/>
</dbReference>
<feature type="compositionally biased region" description="Low complexity" evidence="1">
    <location>
        <begin position="142"/>
        <end position="153"/>
    </location>
</feature>
<dbReference type="VEuPathDB" id="VectorBase:ISCI005497"/>
<reference evidence="3" key="2">
    <citation type="submission" date="2020-05" db="UniProtKB">
        <authorList>
            <consortium name="EnsemblMetazoa"/>
        </authorList>
    </citation>
    <scope>IDENTIFICATION</scope>
    <source>
        <strain evidence="3">wikel</strain>
    </source>
</reference>
<dbReference type="HOGENOM" id="CLU_1284548_0_0_1"/>
<protein>
    <submittedName>
        <fullName evidence="2 3">Uncharacterized protein</fullName>
    </submittedName>
</protein>
<dbReference type="EnsemblMetazoa" id="ISCW005497-RA">
    <property type="protein sequence ID" value="ISCW005497-PA"/>
    <property type="gene ID" value="ISCW005497"/>
</dbReference>
<keyword evidence="4" id="KW-1185">Reference proteome</keyword>
<evidence type="ECO:0000313" key="3">
    <source>
        <dbReference type="EnsemblMetazoa" id="ISCW005497-PA"/>
    </source>
</evidence>